<evidence type="ECO:0000256" key="2">
    <source>
        <dbReference type="ARBA" id="ARBA00022801"/>
    </source>
</evidence>
<dbReference type="GO" id="GO:0005975">
    <property type="term" value="P:carbohydrate metabolic process"/>
    <property type="evidence" value="ECO:0007669"/>
    <property type="project" value="InterPro"/>
</dbReference>
<dbReference type="PANTHER" id="PTHR10353">
    <property type="entry name" value="GLYCOSYL HYDROLASE"/>
    <property type="match status" value="1"/>
</dbReference>
<evidence type="ECO:0000313" key="6">
    <source>
        <dbReference type="Proteomes" id="UP000034753"/>
    </source>
</evidence>
<dbReference type="GO" id="GO:0008422">
    <property type="term" value="F:beta-glucosidase activity"/>
    <property type="evidence" value="ECO:0007669"/>
    <property type="project" value="TreeGrafter"/>
</dbReference>
<organism evidence="5 6">
    <name type="scientific">Candidatus Daviesbacteria bacterium GW2011_GWB1_41_5</name>
    <dbReference type="NCBI Taxonomy" id="1618429"/>
    <lineage>
        <taxon>Bacteria</taxon>
        <taxon>Candidatus Daviesiibacteriota</taxon>
    </lineage>
</organism>
<dbReference type="EMBL" id="LCBN01000040">
    <property type="protein sequence ID" value="KKS12825.1"/>
    <property type="molecule type" value="Genomic_DNA"/>
</dbReference>
<keyword evidence="2" id="KW-0378">Hydrolase</keyword>
<dbReference type="PATRIC" id="fig|1618429.3.peg.805"/>
<sequence length="444" mass="51897">MGDPIVPKHDHATLEFPKGFLWGTGTSSYQVEGNNIHSDWWGWEQTHWPEEKRSGQACDQYNRYEEDFDLIKKLNQNTHRLSIEWSRIEPEEGVFDQKEIEHYIKELKALKSLGIKVMLTLHHFSNPLWLAQKGGWENFKAPYYFERFVKKIVPEIKDYVDFWITINEPGLYVWMAYLGGDEAGQFPPAKTSNLAAARAMWNFIRAHKKAYKAIHKLIPEAKVGMAQNVQSFTAYHKHSVREQLGVIVSDLVTNHLFYFFTKGHHDFLGINYYFHRRFIRKDSFLPTFEDVTAYTKKYATTNDVSDTGWEINPEGIFNVLTDMADGLPIYITECGIAAINDDRRIRFLMQYLQEVYKAIEAGVKVKGFFYWSLIDNFEWHRGYDPRFGLIEIDYETQKRITRPSALIYADIIKHNGIRHELMKFLGHRIHVTDVIEIPGVGKIG</sequence>
<dbReference type="PRINTS" id="PR00131">
    <property type="entry name" value="GLHYDRLASE1"/>
</dbReference>
<evidence type="ECO:0000256" key="3">
    <source>
        <dbReference type="ARBA" id="ARBA00023295"/>
    </source>
</evidence>
<evidence type="ECO:0000256" key="4">
    <source>
        <dbReference type="RuleBase" id="RU003690"/>
    </source>
</evidence>
<dbReference type="Pfam" id="PF00232">
    <property type="entry name" value="Glyco_hydro_1"/>
    <property type="match status" value="2"/>
</dbReference>
<keyword evidence="3" id="KW-0326">Glycosidase</keyword>
<dbReference type="InterPro" id="IPR001360">
    <property type="entry name" value="Glyco_hydro_1"/>
</dbReference>
<dbReference type="AlphaFoldDB" id="A0A0G0WIX6"/>
<gene>
    <name evidence="5" type="ORF">UU67_C0040G0014</name>
</gene>
<accession>A0A0G0WIX6</accession>
<proteinExistence type="inferred from homology"/>
<comment type="caution">
    <text evidence="5">The sequence shown here is derived from an EMBL/GenBank/DDBJ whole genome shotgun (WGS) entry which is preliminary data.</text>
</comment>
<reference evidence="5 6" key="1">
    <citation type="journal article" date="2015" name="Nature">
        <title>rRNA introns, odd ribosomes, and small enigmatic genomes across a large radiation of phyla.</title>
        <authorList>
            <person name="Brown C.T."/>
            <person name="Hug L.A."/>
            <person name="Thomas B.C."/>
            <person name="Sharon I."/>
            <person name="Castelle C.J."/>
            <person name="Singh A."/>
            <person name="Wilkins M.J."/>
            <person name="Williams K.H."/>
            <person name="Banfield J.F."/>
        </authorList>
    </citation>
    <scope>NUCLEOTIDE SEQUENCE [LARGE SCALE GENOMIC DNA]</scope>
</reference>
<evidence type="ECO:0000256" key="1">
    <source>
        <dbReference type="ARBA" id="ARBA00010838"/>
    </source>
</evidence>
<dbReference type="Gene3D" id="3.20.20.80">
    <property type="entry name" value="Glycosidases"/>
    <property type="match status" value="1"/>
</dbReference>
<name>A0A0G0WIX6_9BACT</name>
<dbReference type="Proteomes" id="UP000034753">
    <property type="component" value="Unassembled WGS sequence"/>
</dbReference>
<comment type="similarity">
    <text evidence="1 4">Belongs to the glycosyl hydrolase 1 family.</text>
</comment>
<dbReference type="PANTHER" id="PTHR10353:SF209">
    <property type="entry name" value="GALACTOLIPID GALACTOSYLTRANSFERASE SFR2, CHLOROPLASTIC"/>
    <property type="match status" value="1"/>
</dbReference>
<dbReference type="SUPFAM" id="SSF51445">
    <property type="entry name" value="(Trans)glycosidases"/>
    <property type="match status" value="1"/>
</dbReference>
<dbReference type="InterPro" id="IPR017853">
    <property type="entry name" value="GH"/>
</dbReference>
<protein>
    <submittedName>
        <fullName evidence="5">Beta-glucosidase A</fullName>
    </submittedName>
</protein>
<evidence type="ECO:0000313" key="5">
    <source>
        <dbReference type="EMBL" id="KKS12825.1"/>
    </source>
</evidence>